<evidence type="ECO:0000256" key="2">
    <source>
        <dbReference type="ARBA" id="ARBA00022748"/>
    </source>
</evidence>
<dbReference type="PANTHER" id="PTHR42852:SF6">
    <property type="entry name" value="THIOL:DISULFIDE INTERCHANGE PROTEIN DSBE"/>
    <property type="match status" value="1"/>
</dbReference>
<feature type="domain" description="Thioredoxin" evidence="5">
    <location>
        <begin position="235"/>
        <end position="375"/>
    </location>
</feature>
<evidence type="ECO:0000259" key="5">
    <source>
        <dbReference type="PROSITE" id="PS51352"/>
    </source>
</evidence>
<dbReference type="RefSeq" id="WP_281765323.1">
    <property type="nucleotide sequence ID" value="NZ_BRVO01000002.1"/>
</dbReference>
<keyword evidence="7" id="KW-1185">Reference proteome</keyword>
<comment type="caution">
    <text evidence="6">The sequence shown here is derived from an EMBL/GenBank/DDBJ whole genome shotgun (WGS) entry which is preliminary data.</text>
</comment>
<dbReference type="SUPFAM" id="SSF52833">
    <property type="entry name" value="Thioredoxin-like"/>
    <property type="match status" value="1"/>
</dbReference>
<comment type="subcellular location">
    <subcellularLocation>
        <location evidence="1">Cell envelope</location>
    </subcellularLocation>
</comment>
<dbReference type="PANTHER" id="PTHR42852">
    <property type="entry name" value="THIOL:DISULFIDE INTERCHANGE PROTEIN DSBE"/>
    <property type="match status" value="1"/>
</dbReference>
<dbReference type="InterPro" id="IPR025380">
    <property type="entry name" value="DUF4369"/>
</dbReference>
<dbReference type="EMBL" id="BRVO01000002">
    <property type="protein sequence ID" value="GLB49697.1"/>
    <property type="molecule type" value="Genomic_DNA"/>
</dbReference>
<protein>
    <submittedName>
        <fullName evidence="6">Thiol:disulfide interchange protein</fullName>
    </submittedName>
</protein>
<reference evidence="6" key="1">
    <citation type="submission" date="2022-07" db="EMBL/GenBank/DDBJ databases">
        <title>Taxonomy of Novel Oxalotrophic and Methylotrophic Bacteria.</title>
        <authorList>
            <person name="Sahin N."/>
            <person name="Tani A."/>
        </authorList>
    </citation>
    <scope>NUCLEOTIDE SEQUENCE</scope>
    <source>
        <strain evidence="6">Y10</strain>
    </source>
</reference>
<evidence type="ECO:0000256" key="1">
    <source>
        <dbReference type="ARBA" id="ARBA00004196"/>
    </source>
</evidence>
<name>A0ABQ5MJW3_9FLAO</name>
<organism evidence="6 7">
    <name type="scientific">Neptunitalea lumnitzerae</name>
    <dbReference type="NCBI Taxonomy" id="2965509"/>
    <lineage>
        <taxon>Bacteria</taxon>
        <taxon>Pseudomonadati</taxon>
        <taxon>Bacteroidota</taxon>
        <taxon>Flavobacteriia</taxon>
        <taxon>Flavobacteriales</taxon>
        <taxon>Flavobacteriaceae</taxon>
        <taxon>Neptunitalea</taxon>
    </lineage>
</organism>
<dbReference type="InterPro" id="IPR050553">
    <property type="entry name" value="Thioredoxin_ResA/DsbE_sf"/>
</dbReference>
<accession>A0ABQ5MJW3</accession>
<keyword evidence="2" id="KW-0201">Cytochrome c-type biogenesis</keyword>
<evidence type="ECO:0000256" key="4">
    <source>
        <dbReference type="ARBA" id="ARBA00023284"/>
    </source>
</evidence>
<keyword evidence="4" id="KW-0676">Redox-active center</keyword>
<keyword evidence="3" id="KW-1015">Disulfide bond</keyword>
<dbReference type="PROSITE" id="PS51257">
    <property type="entry name" value="PROKAR_LIPOPROTEIN"/>
    <property type="match status" value="1"/>
</dbReference>
<evidence type="ECO:0000313" key="6">
    <source>
        <dbReference type="EMBL" id="GLB49697.1"/>
    </source>
</evidence>
<dbReference type="InterPro" id="IPR013766">
    <property type="entry name" value="Thioredoxin_domain"/>
</dbReference>
<evidence type="ECO:0000256" key="3">
    <source>
        <dbReference type="ARBA" id="ARBA00023157"/>
    </source>
</evidence>
<dbReference type="PROSITE" id="PS51352">
    <property type="entry name" value="THIOREDOXIN_2"/>
    <property type="match status" value="1"/>
</dbReference>
<dbReference type="Gene3D" id="3.40.30.10">
    <property type="entry name" value="Glutaredoxin"/>
    <property type="match status" value="1"/>
</dbReference>
<dbReference type="Proteomes" id="UP001143543">
    <property type="component" value="Unassembled WGS sequence"/>
</dbReference>
<sequence>MRKIFLALSLLFITVYSCNNEPKEFTIDGTTIGVDDGTQVFLKQTDSLGKPVTLDTAVVRNGKFKISAIPPELKLAFVFVDKSRGRLPIITEKGENITMTFNNENIGASTFGGSKYNEDLYAMFSESVNYGDSLQKINIKLRELSKTKDTVKIRELVEIKKQTQESQHNSEIKFIQENPDSFVSLILIENNLTVTPDKTDELKIVFKAFDNLSDELKSTNVAKKIKNRIDKVERIQTGKIAPQISGPTPDEKIVSLSDVKGKATLIDFWASWCKPCREENPNLVKLYSNYKNDGFSILGISTDKDGEVWKTAVVKDSINYTQIKSEKAAEIYNINFLPTSFLLNEKGEIVYQNLRGADLEAKVAEILGVENKHIIQ</sequence>
<dbReference type="Pfam" id="PF14289">
    <property type="entry name" value="DUF4369"/>
    <property type="match status" value="1"/>
</dbReference>
<gene>
    <name evidence="6" type="ORF">Y10_20650</name>
</gene>
<dbReference type="InterPro" id="IPR036249">
    <property type="entry name" value="Thioredoxin-like_sf"/>
</dbReference>
<dbReference type="Pfam" id="PF00578">
    <property type="entry name" value="AhpC-TSA"/>
    <property type="match status" value="1"/>
</dbReference>
<dbReference type="CDD" id="cd02966">
    <property type="entry name" value="TlpA_like_family"/>
    <property type="match status" value="1"/>
</dbReference>
<proteinExistence type="predicted"/>
<dbReference type="InterPro" id="IPR000866">
    <property type="entry name" value="AhpC/TSA"/>
</dbReference>
<evidence type="ECO:0000313" key="7">
    <source>
        <dbReference type="Proteomes" id="UP001143543"/>
    </source>
</evidence>